<feature type="region of interest" description="Disordered" evidence="1">
    <location>
        <begin position="215"/>
        <end position="313"/>
    </location>
</feature>
<feature type="compositionally biased region" description="Pro residues" evidence="1">
    <location>
        <begin position="304"/>
        <end position="313"/>
    </location>
</feature>
<name>A0A3L8Q3K3_CHLGU</name>
<dbReference type="InterPro" id="IPR029355">
    <property type="entry name" value="Pro-rich_19"/>
</dbReference>
<dbReference type="Pfam" id="PF15455">
    <property type="entry name" value="Pro-rich_19"/>
    <property type="match status" value="1"/>
</dbReference>
<dbReference type="PANTHER" id="PTHR37346">
    <property type="entry name" value="PROLINE-RICH PROTEIN 19"/>
    <property type="match status" value="1"/>
</dbReference>
<evidence type="ECO:0000313" key="3">
    <source>
        <dbReference type="Proteomes" id="UP000276834"/>
    </source>
</evidence>
<evidence type="ECO:0000313" key="2">
    <source>
        <dbReference type="EMBL" id="RLV61957.1"/>
    </source>
</evidence>
<dbReference type="AlphaFoldDB" id="A0A3L8Q3K3"/>
<dbReference type="OrthoDB" id="9451259at2759"/>
<organism evidence="2 3">
    <name type="scientific">Chloebia gouldiae</name>
    <name type="common">Gouldian finch</name>
    <name type="synonym">Erythrura gouldiae</name>
    <dbReference type="NCBI Taxonomy" id="44316"/>
    <lineage>
        <taxon>Eukaryota</taxon>
        <taxon>Metazoa</taxon>
        <taxon>Chordata</taxon>
        <taxon>Craniata</taxon>
        <taxon>Vertebrata</taxon>
        <taxon>Euteleostomi</taxon>
        <taxon>Archelosauria</taxon>
        <taxon>Archosauria</taxon>
        <taxon>Dinosauria</taxon>
        <taxon>Saurischia</taxon>
        <taxon>Theropoda</taxon>
        <taxon>Coelurosauria</taxon>
        <taxon>Aves</taxon>
        <taxon>Neognathae</taxon>
        <taxon>Neoaves</taxon>
        <taxon>Telluraves</taxon>
        <taxon>Australaves</taxon>
        <taxon>Passeriformes</taxon>
        <taxon>Passeroidea</taxon>
        <taxon>Passeridae</taxon>
        <taxon>Chloebia</taxon>
    </lineage>
</organism>
<reference evidence="2 3" key="1">
    <citation type="journal article" date="2018" name="Proc. R. Soc. B">
        <title>A non-coding region near Follistatin controls head colour polymorphism in the Gouldian finch.</title>
        <authorList>
            <person name="Toomey M.B."/>
            <person name="Marques C.I."/>
            <person name="Andrade P."/>
            <person name="Araujo P.M."/>
            <person name="Sabatino S."/>
            <person name="Gazda M.A."/>
            <person name="Afonso S."/>
            <person name="Lopes R.J."/>
            <person name="Corbo J.C."/>
            <person name="Carneiro M."/>
        </authorList>
    </citation>
    <scope>NUCLEOTIDE SEQUENCE [LARGE SCALE GENOMIC DNA]</scope>
    <source>
        <strain evidence="2">Red01</strain>
        <tissue evidence="2">Muscle</tissue>
    </source>
</reference>
<protein>
    <submittedName>
        <fullName evidence="2">Uncharacterized protein</fullName>
    </submittedName>
</protein>
<proteinExistence type="predicted"/>
<feature type="non-terminal residue" evidence="2">
    <location>
        <position position="313"/>
    </location>
</feature>
<dbReference type="EMBL" id="QUSF01013550">
    <property type="protein sequence ID" value="RLV61957.1"/>
    <property type="molecule type" value="Genomic_DNA"/>
</dbReference>
<sequence>MSHHHEHLGDGRPLAVAARIPSKSKRLRTKRERNAAKFGAKMPLWGSRRGLAMPQRWLQPPPWGALALGSPLRPPKPVVITQNRLCHRGLFNREVKSLDVRRLLTPGRAESPPAPRAEEGEVGGVPGEALQELVAGLASLLVGLGAFVGRELVSERHRGLVATLRRYRRGAPDLGVFLAHRTPAQPPGTAPTGGRIFYPKWVFFTFISPLPNKALSPAGQKAPQEEARPGPPGPALILGEWDAQDPPAGTPSPLGVVDTLPRAPSPIFGALGERENPFSWSSAEEEEEEESPGGLPQTWAGPGGLPPPPPPFW</sequence>
<keyword evidence="3" id="KW-1185">Reference proteome</keyword>
<gene>
    <name evidence="2" type="ORF">DV515_00019839</name>
</gene>
<dbReference type="PANTHER" id="PTHR37346:SF1">
    <property type="entry name" value="PROLINE-RICH PROTEIN 19"/>
    <property type="match status" value="1"/>
</dbReference>
<evidence type="ECO:0000256" key="1">
    <source>
        <dbReference type="SAM" id="MobiDB-lite"/>
    </source>
</evidence>
<comment type="caution">
    <text evidence="2">The sequence shown here is derived from an EMBL/GenBank/DDBJ whole genome shotgun (WGS) entry which is preliminary data.</text>
</comment>
<accession>A0A3L8Q3K3</accession>
<dbReference type="Proteomes" id="UP000276834">
    <property type="component" value="Unassembled WGS sequence"/>
</dbReference>